<name>X1QNT8_9ZZZZ</name>
<protein>
    <submittedName>
        <fullName evidence="1">Uncharacterized protein</fullName>
    </submittedName>
</protein>
<gene>
    <name evidence="1" type="ORF">S06H3_61446</name>
</gene>
<feature type="non-terminal residue" evidence="1">
    <location>
        <position position="1"/>
    </location>
</feature>
<accession>X1QNT8</accession>
<reference evidence="1" key="1">
    <citation type="journal article" date="2014" name="Front. Microbiol.">
        <title>High frequency of phylogenetically diverse reductive dehalogenase-homologous genes in deep subseafloor sedimentary metagenomes.</title>
        <authorList>
            <person name="Kawai M."/>
            <person name="Futagami T."/>
            <person name="Toyoda A."/>
            <person name="Takaki Y."/>
            <person name="Nishi S."/>
            <person name="Hori S."/>
            <person name="Arai W."/>
            <person name="Tsubouchi T."/>
            <person name="Morono Y."/>
            <person name="Uchiyama I."/>
            <person name="Ito T."/>
            <person name="Fujiyama A."/>
            <person name="Inagaki F."/>
            <person name="Takami H."/>
        </authorList>
    </citation>
    <scope>NUCLEOTIDE SEQUENCE</scope>
    <source>
        <strain evidence="1">Expedition CK06-06</strain>
    </source>
</reference>
<comment type="caution">
    <text evidence="1">The sequence shown here is derived from an EMBL/GenBank/DDBJ whole genome shotgun (WGS) entry which is preliminary data.</text>
</comment>
<evidence type="ECO:0000313" key="1">
    <source>
        <dbReference type="EMBL" id="GAI52640.1"/>
    </source>
</evidence>
<dbReference type="EMBL" id="BARV01040294">
    <property type="protein sequence ID" value="GAI52640.1"/>
    <property type="molecule type" value="Genomic_DNA"/>
</dbReference>
<dbReference type="AlphaFoldDB" id="X1QNT8"/>
<proteinExistence type="predicted"/>
<sequence length="122" mass="14096">PDRFREIIREDFTAMLAEEIQDLTEEPRRTAVIVHEHRDIKSSELYYMVRGKATTGRIPVNFYNTLKKLEDAHLITRQGTGIVNWSLDGFVDGKLLDLYDEETRSQIKSYLASLLLPKGGNR</sequence>
<organism evidence="1">
    <name type="scientific">marine sediment metagenome</name>
    <dbReference type="NCBI Taxonomy" id="412755"/>
    <lineage>
        <taxon>unclassified sequences</taxon>
        <taxon>metagenomes</taxon>
        <taxon>ecological metagenomes</taxon>
    </lineage>
</organism>